<dbReference type="InterPro" id="IPR013815">
    <property type="entry name" value="ATP_grasp_subdomain_1"/>
</dbReference>
<comment type="similarity">
    <text evidence="1">Belongs to the D-alanine--D-alanine ligase family.</text>
</comment>
<dbReference type="PANTHER" id="PTHR23132">
    <property type="entry name" value="D-ALANINE--D-ALANINE LIGASE"/>
    <property type="match status" value="1"/>
</dbReference>
<protein>
    <submittedName>
        <fullName evidence="5">D-alanine-D-alanine ligase-like ATP-grasp enzyme</fullName>
    </submittedName>
</protein>
<dbReference type="PANTHER" id="PTHR23132:SF23">
    <property type="entry name" value="D-ALANINE--D-ALANINE LIGASE B"/>
    <property type="match status" value="1"/>
</dbReference>
<dbReference type="InterPro" id="IPR011095">
    <property type="entry name" value="Dala_Dala_lig_C"/>
</dbReference>
<dbReference type="RefSeq" id="WP_183866835.1">
    <property type="nucleotide sequence ID" value="NZ_JACHCF010000004.1"/>
</dbReference>
<sequence>MKKPICVAVLYQHQQAPAKDGIIKPMKSGGYSDSGADIAYSLHTQNIKIVTPVDSPNVAYDYDWVFPDTEAGIRSAISKGANTFWLNTVLYQGHPIDAFYGKVWLVGQRTGDTDLYDDKFYTNNLLRSKGLPVPDALIISAANRNDYQLNFQYPVVAKPIRGRGSQGVAMVNDKIALDELLTALFSSDLYGTSVYAEPYLNGQEITLTVMPPGTYIINNNEVIKNKHWSLPAVKRFNHAHGIAPYNGLVAIVNNSVVLDEEEENTEEIILVSAQCAEAASIIDAKAPIRIDCRADDNGKYFLFDLNMKPNMTGPGRPQRSDQDSLSALAARKIGWDFNQLLQNILKQRWE</sequence>
<dbReference type="GO" id="GO:0008716">
    <property type="term" value="F:D-alanine-D-alanine ligase activity"/>
    <property type="evidence" value="ECO:0007669"/>
    <property type="project" value="InterPro"/>
</dbReference>
<dbReference type="EMBL" id="JACHCF010000004">
    <property type="protein sequence ID" value="MBB5620819.1"/>
    <property type="molecule type" value="Genomic_DNA"/>
</dbReference>
<keyword evidence="3" id="KW-0547">Nucleotide-binding</keyword>
<evidence type="ECO:0000313" key="5">
    <source>
        <dbReference type="EMBL" id="MBB5620819.1"/>
    </source>
</evidence>
<evidence type="ECO:0000259" key="4">
    <source>
        <dbReference type="PROSITE" id="PS50975"/>
    </source>
</evidence>
<evidence type="ECO:0000256" key="2">
    <source>
        <dbReference type="ARBA" id="ARBA00022598"/>
    </source>
</evidence>
<dbReference type="Gene3D" id="3.30.470.20">
    <property type="entry name" value="ATP-grasp fold, B domain"/>
    <property type="match status" value="1"/>
</dbReference>
<dbReference type="Proteomes" id="UP000537718">
    <property type="component" value="Unassembled WGS sequence"/>
</dbReference>
<gene>
    <name evidence="5" type="ORF">HDE69_001872</name>
</gene>
<keyword evidence="3" id="KW-0067">ATP-binding</keyword>
<reference evidence="5 6" key="1">
    <citation type="submission" date="2020-08" db="EMBL/GenBank/DDBJ databases">
        <title>Genomic Encyclopedia of Type Strains, Phase IV (KMG-V): Genome sequencing to study the core and pangenomes of soil and plant-associated prokaryotes.</title>
        <authorList>
            <person name="Whitman W."/>
        </authorList>
    </citation>
    <scope>NUCLEOTIDE SEQUENCE [LARGE SCALE GENOMIC DNA]</scope>
    <source>
        <strain evidence="5 6">MP7CTX6</strain>
    </source>
</reference>
<proteinExistence type="inferred from homology"/>
<organism evidence="5 6">
    <name type="scientific">Pedobacter cryoconitis</name>
    <dbReference type="NCBI Taxonomy" id="188932"/>
    <lineage>
        <taxon>Bacteria</taxon>
        <taxon>Pseudomonadati</taxon>
        <taxon>Bacteroidota</taxon>
        <taxon>Sphingobacteriia</taxon>
        <taxon>Sphingobacteriales</taxon>
        <taxon>Sphingobacteriaceae</taxon>
        <taxon>Pedobacter</taxon>
    </lineage>
</organism>
<evidence type="ECO:0000313" key="6">
    <source>
        <dbReference type="Proteomes" id="UP000537718"/>
    </source>
</evidence>
<feature type="domain" description="ATP-grasp" evidence="4">
    <location>
        <begin position="123"/>
        <end position="334"/>
    </location>
</feature>
<name>A0A7W8YS59_9SPHI</name>
<dbReference type="Pfam" id="PF07478">
    <property type="entry name" value="Dala_Dala_lig_C"/>
    <property type="match status" value="1"/>
</dbReference>
<dbReference type="GO" id="GO:0005524">
    <property type="term" value="F:ATP binding"/>
    <property type="evidence" value="ECO:0007669"/>
    <property type="project" value="UniProtKB-UniRule"/>
</dbReference>
<dbReference type="InterPro" id="IPR011761">
    <property type="entry name" value="ATP-grasp"/>
</dbReference>
<accession>A0A7W8YS59</accession>
<dbReference type="Gene3D" id="3.30.1490.20">
    <property type="entry name" value="ATP-grasp fold, A domain"/>
    <property type="match status" value="1"/>
</dbReference>
<comment type="caution">
    <text evidence="5">The sequence shown here is derived from an EMBL/GenBank/DDBJ whole genome shotgun (WGS) entry which is preliminary data.</text>
</comment>
<dbReference type="SUPFAM" id="SSF56059">
    <property type="entry name" value="Glutathione synthetase ATP-binding domain-like"/>
    <property type="match status" value="1"/>
</dbReference>
<dbReference type="AlphaFoldDB" id="A0A7W8YS59"/>
<evidence type="ECO:0000256" key="3">
    <source>
        <dbReference type="PROSITE-ProRule" id="PRU00409"/>
    </source>
</evidence>
<evidence type="ECO:0000256" key="1">
    <source>
        <dbReference type="ARBA" id="ARBA00010871"/>
    </source>
</evidence>
<dbReference type="GO" id="GO:0046872">
    <property type="term" value="F:metal ion binding"/>
    <property type="evidence" value="ECO:0007669"/>
    <property type="project" value="InterPro"/>
</dbReference>
<dbReference type="PROSITE" id="PS50975">
    <property type="entry name" value="ATP_GRASP"/>
    <property type="match status" value="1"/>
</dbReference>
<keyword evidence="2 5" id="KW-0436">Ligase</keyword>